<dbReference type="CDD" id="cd07781">
    <property type="entry name" value="ASKHA_NBD_FGGY_L-RBK"/>
    <property type="match status" value="1"/>
</dbReference>
<organism evidence="10">
    <name type="scientific">uncultured Pleomorphomonas sp</name>
    <dbReference type="NCBI Taxonomy" id="442121"/>
    <lineage>
        <taxon>Bacteria</taxon>
        <taxon>Pseudomonadati</taxon>
        <taxon>Pseudomonadota</taxon>
        <taxon>Alphaproteobacteria</taxon>
        <taxon>Hyphomicrobiales</taxon>
        <taxon>Pleomorphomonadaceae</taxon>
        <taxon>Pleomorphomonas</taxon>
        <taxon>environmental samples</taxon>
    </lineage>
</organism>
<dbReference type="Gene3D" id="3.30.420.40">
    <property type="match status" value="2"/>
</dbReference>
<evidence type="ECO:0000256" key="7">
    <source>
        <dbReference type="RuleBase" id="RU003733"/>
    </source>
</evidence>
<dbReference type="Pfam" id="PF02782">
    <property type="entry name" value="FGGY_C"/>
    <property type="match status" value="1"/>
</dbReference>
<dbReference type="Pfam" id="PF00370">
    <property type="entry name" value="FGGY_N"/>
    <property type="match status" value="1"/>
</dbReference>
<feature type="domain" description="Carbohydrate kinase FGGY C-terminal" evidence="9">
    <location>
        <begin position="257"/>
        <end position="444"/>
    </location>
</feature>
<dbReference type="InterPro" id="IPR005929">
    <property type="entry name" value="Ribulokinase"/>
</dbReference>
<dbReference type="PANTHER" id="PTHR43435:SF4">
    <property type="entry name" value="FGGY CARBOHYDRATE KINASE DOMAIN-CONTAINING PROTEIN"/>
    <property type="match status" value="1"/>
</dbReference>
<dbReference type="InterPro" id="IPR018483">
    <property type="entry name" value="Carb_kinase_FGGY_CS"/>
</dbReference>
<dbReference type="InterPro" id="IPR043129">
    <property type="entry name" value="ATPase_NBD"/>
</dbReference>
<gene>
    <name evidence="10" type="ORF">KL86PLE_90086</name>
</gene>
<keyword evidence="2" id="KW-0547">Nucleotide-binding</keyword>
<reference evidence="10" key="1">
    <citation type="submission" date="2016-08" db="EMBL/GenBank/DDBJ databases">
        <authorList>
            <person name="Seilhamer J.J."/>
        </authorList>
    </citation>
    <scope>NUCLEOTIDE SEQUENCE</scope>
    <source>
        <strain evidence="10">86</strain>
    </source>
</reference>
<keyword evidence="6" id="KW-0119">Carbohydrate metabolism</keyword>
<dbReference type="GO" id="GO:0019150">
    <property type="term" value="F:D-ribulokinase activity"/>
    <property type="evidence" value="ECO:0007669"/>
    <property type="project" value="TreeGrafter"/>
</dbReference>
<dbReference type="PIRSF" id="PIRSF000538">
    <property type="entry name" value="GlpK"/>
    <property type="match status" value="1"/>
</dbReference>
<keyword evidence="5" id="KW-0054">Arabinose catabolism</keyword>
<evidence type="ECO:0000259" key="8">
    <source>
        <dbReference type="Pfam" id="PF00370"/>
    </source>
</evidence>
<dbReference type="GO" id="GO:0019569">
    <property type="term" value="P:L-arabinose catabolic process to D-xylulose 5-phosphate"/>
    <property type="evidence" value="ECO:0007669"/>
    <property type="project" value="InterPro"/>
</dbReference>
<evidence type="ECO:0000256" key="5">
    <source>
        <dbReference type="ARBA" id="ARBA00022935"/>
    </source>
</evidence>
<proteinExistence type="inferred from homology"/>
<dbReference type="InterPro" id="IPR000577">
    <property type="entry name" value="Carb_kinase_FGGY"/>
</dbReference>
<keyword evidence="1 7" id="KW-0808">Transferase</keyword>
<sequence>MALLLGVDFGTGGVRVGVFDLDKRALIGTEESTYETAFPRPGWAEQNPNDWWTALGQASRALLARLGTPEIAGIGLATTASTVVACDRLGKPLRPALLWMDCRAAEEAVFTSTVDHPVLALSGGGDASEWLVPKAMWLARHEIDVYRRATVICECIDYLNFRLTGRWVASRMNATCKWNYDPISRQFHGDLYDKFGVPDLEAKLPPTILAVGEPVGPITAAAAEHLGLTGRPNVAQGGVDAHIGMLGANTVGPGNLLMIAGTSVVHLIHLDNQTIVPGFWGPYPDALMDQHWLLEGGQASAGSVLTWLSRKVFGLDSEGHRRLIDEAAALPVGSTKLMSLDYFMGNRTPYRDPGLRGAFIGLSLDQGRAQIYRAAVESLALGSANVVLGAIEAGVPCQRIVSSGGFRRNAAWLRATVDALGMPIQLPAEDNLTILGAVASAATAVGLMADLKAAAATVATVGSTIEPDLAAHVRYRDMLEQYRQATLTLRPIMHALSKE</sequence>
<evidence type="ECO:0000256" key="4">
    <source>
        <dbReference type="ARBA" id="ARBA00022840"/>
    </source>
</evidence>
<dbReference type="GO" id="GO:0008741">
    <property type="term" value="F:ribulokinase activity"/>
    <property type="evidence" value="ECO:0007669"/>
    <property type="project" value="InterPro"/>
</dbReference>
<keyword evidence="4" id="KW-0067">ATP-binding</keyword>
<feature type="domain" description="Carbohydrate kinase FGGY N-terminal" evidence="8">
    <location>
        <begin position="4"/>
        <end position="247"/>
    </location>
</feature>
<dbReference type="RefSeq" id="WP_288198255.1">
    <property type="nucleotide sequence ID" value="NZ_LT608334.1"/>
</dbReference>
<evidence type="ECO:0000259" key="9">
    <source>
        <dbReference type="Pfam" id="PF02782"/>
    </source>
</evidence>
<accession>A0A212LMP2</accession>
<dbReference type="GO" id="GO:0005737">
    <property type="term" value="C:cytoplasm"/>
    <property type="evidence" value="ECO:0007669"/>
    <property type="project" value="TreeGrafter"/>
</dbReference>
<dbReference type="InterPro" id="IPR018485">
    <property type="entry name" value="FGGY_C"/>
</dbReference>
<dbReference type="AlphaFoldDB" id="A0A212LMP2"/>
<dbReference type="GO" id="GO:0005524">
    <property type="term" value="F:ATP binding"/>
    <property type="evidence" value="ECO:0007669"/>
    <property type="project" value="UniProtKB-KW"/>
</dbReference>
<dbReference type="InterPro" id="IPR018484">
    <property type="entry name" value="FGGY_N"/>
</dbReference>
<dbReference type="EMBL" id="FMJD01000013">
    <property type="protein sequence ID" value="SCM78802.1"/>
    <property type="molecule type" value="Genomic_DNA"/>
</dbReference>
<dbReference type="PROSITE" id="PS00445">
    <property type="entry name" value="FGGY_KINASES_2"/>
    <property type="match status" value="1"/>
</dbReference>
<evidence type="ECO:0000256" key="3">
    <source>
        <dbReference type="ARBA" id="ARBA00022777"/>
    </source>
</evidence>
<evidence type="ECO:0000256" key="2">
    <source>
        <dbReference type="ARBA" id="ARBA00022741"/>
    </source>
</evidence>
<name>A0A212LMP2_9HYPH</name>
<dbReference type="PANTHER" id="PTHR43435">
    <property type="entry name" value="RIBULOKINASE"/>
    <property type="match status" value="1"/>
</dbReference>
<keyword evidence="3 7" id="KW-0418">Kinase</keyword>
<comment type="similarity">
    <text evidence="7">Belongs to the FGGY kinase family.</text>
</comment>
<evidence type="ECO:0000256" key="6">
    <source>
        <dbReference type="ARBA" id="ARBA00023277"/>
    </source>
</evidence>
<dbReference type="SUPFAM" id="SSF53067">
    <property type="entry name" value="Actin-like ATPase domain"/>
    <property type="match status" value="2"/>
</dbReference>
<protein>
    <submittedName>
        <fullName evidence="10">Sugar kinase</fullName>
    </submittedName>
</protein>
<evidence type="ECO:0000256" key="1">
    <source>
        <dbReference type="ARBA" id="ARBA00022679"/>
    </source>
</evidence>
<evidence type="ECO:0000313" key="10">
    <source>
        <dbReference type="EMBL" id="SCM78802.1"/>
    </source>
</evidence>